<protein>
    <submittedName>
        <fullName evidence="3">GAF domain-containing protein</fullName>
    </submittedName>
</protein>
<accession>A0ABX1SFA0</accession>
<keyword evidence="4" id="KW-1185">Reference proteome</keyword>
<dbReference type="PANTHER" id="PTHR43156">
    <property type="entry name" value="STAGE II SPORULATION PROTEIN E-RELATED"/>
    <property type="match status" value="1"/>
</dbReference>
<dbReference type="InterPro" id="IPR003018">
    <property type="entry name" value="GAF"/>
</dbReference>
<comment type="caution">
    <text evidence="3">The sequence shown here is derived from an EMBL/GenBank/DDBJ whole genome shotgun (WGS) entry which is preliminary data.</text>
</comment>
<organism evidence="3 4">
    <name type="scientific">Pseudonocardia acidicola</name>
    <dbReference type="NCBI Taxonomy" id="2724939"/>
    <lineage>
        <taxon>Bacteria</taxon>
        <taxon>Bacillati</taxon>
        <taxon>Actinomycetota</taxon>
        <taxon>Actinomycetes</taxon>
        <taxon>Pseudonocardiales</taxon>
        <taxon>Pseudonocardiaceae</taxon>
        <taxon>Pseudonocardia</taxon>
    </lineage>
</organism>
<dbReference type="PANTHER" id="PTHR43156:SF2">
    <property type="entry name" value="STAGE II SPORULATION PROTEIN E"/>
    <property type="match status" value="1"/>
</dbReference>
<dbReference type="Gene3D" id="3.30.450.40">
    <property type="match status" value="2"/>
</dbReference>
<dbReference type="InterPro" id="IPR029016">
    <property type="entry name" value="GAF-like_dom_sf"/>
</dbReference>
<evidence type="ECO:0000259" key="2">
    <source>
        <dbReference type="SMART" id="SM00065"/>
    </source>
</evidence>
<name>A0ABX1SFA0_9PSEU</name>
<dbReference type="Pfam" id="PF13185">
    <property type="entry name" value="GAF_2"/>
    <property type="match status" value="1"/>
</dbReference>
<dbReference type="SUPFAM" id="SSF55781">
    <property type="entry name" value="GAF domain-like"/>
    <property type="match status" value="2"/>
</dbReference>
<keyword evidence="1" id="KW-0378">Hydrolase</keyword>
<feature type="domain" description="GAF" evidence="2">
    <location>
        <begin position="72"/>
        <end position="218"/>
    </location>
</feature>
<dbReference type="InterPro" id="IPR052016">
    <property type="entry name" value="Bact_Sigma-Reg"/>
</dbReference>
<dbReference type="Pfam" id="PF01590">
    <property type="entry name" value="GAF"/>
    <property type="match status" value="1"/>
</dbReference>
<reference evidence="3 4" key="1">
    <citation type="submission" date="2020-04" db="EMBL/GenBank/DDBJ databases">
        <authorList>
            <person name="Klaysubun C."/>
            <person name="Duangmal K."/>
            <person name="Lipun K."/>
        </authorList>
    </citation>
    <scope>NUCLEOTIDE SEQUENCE [LARGE SCALE GENOMIC DNA]</scope>
    <source>
        <strain evidence="3 4">K10HN5</strain>
    </source>
</reference>
<dbReference type="RefSeq" id="WP_169382608.1">
    <property type="nucleotide sequence ID" value="NZ_JAAXLA010000032.1"/>
</dbReference>
<proteinExistence type="predicted"/>
<dbReference type="Proteomes" id="UP000820669">
    <property type="component" value="Unassembled WGS sequence"/>
</dbReference>
<evidence type="ECO:0000313" key="4">
    <source>
        <dbReference type="Proteomes" id="UP000820669"/>
    </source>
</evidence>
<evidence type="ECO:0000256" key="1">
    <source>
        <dbReference type="ARBA" id="ARBA00022801"/>
    </source>
</evidence>
<feature type="domain" description="GAF" evidence="2">
    <location>
        <begin position="239"/>
        <end position="386"/>
    </location>
</feature>
<sequence>MPGGLVAMQMDATGASLQGPRAGAADRPFAAARLELDQLLEQLIERAQEVLAAQGRLRGLLRANHEVARGVDLEEVLTHIVTAAGELVDARYAALGVVSQGRLTRFIHTGMDAGTVERIGPLPAGKGVLGLLVDDPRPLRLRSLADHPASVGFPEHHPPMRSFLGVPIRAREEVFGNLYLAEKHGGGEFDDDDEQLVLALASAAGVAIENATLFAETERRQAWQAASTQMTTDLLGGCEPSEVLERLVLMAYRLSGSDAAALLLPTEQAGTLQFAVAEGSLLEGWEGHVIPVARTVAGLAVEAGRTMLVVDASTDPRTSNTAVRAPAVGPAVAAPLLGGDEVRGVLLVCRTHRRDPFSSGEVEMMDAFAGHAGLALELARARLNDELRLLQADRDRIARELSPDVMNQLLTVSTSLNSIASRISDGDAVLDLLREADQVHQIARSIGSSIFDVGRRGRTTG</sequence>
<dbReference type="EMBL" id="JAAXLA010000032">
    <property type="protein sequence ID" value="NMH99168.1"/>
    <property type="molecule type" value="Genomic_DNA"/>
</dbReference>
<gene>
    <name evidence="3" type="ORF">HF526_17890</name>
</gene>
<dbReference type="SMART" id="SM00065">
    <property type="entry name" value="GAF"/>
    <property type="match status" value="2"/>
</dbReference>
<evidence type="ECO:0000313" key="3">
    <source>
        <dbReference type="EMBL" id="NMH99168.1"/>
    </source>
</evidence>